<dbReference type="RefSeq" id="WP_255425210.1">
    <property type="nucleotide sequence ID" value="NZ_JBDQBE010000019.1"/>
</dbReference>
<organism evidence="1 2">
    <name type="scientific">Bacteroides humanifaecis</name>
    <dbReference type="NCBI Taxonomy" id="2792859"/>
    <lineage>
        <taxon>Bacteria</taxon>
        <taxon>Pseudomonadati</taxon>
        <taxon>Bacteroidota</taxon>
        <taxon>Bacteroidia</taxon>
        <taxon>Bacteroidales</taxon>
        <taxon>Bacteroidaceae</taxon>
        <taxon>Bacteroides</taxon>
    </lineage>
</organism>
<name>A0ABV0HZC0_9BACE</name>
<comment type="caution">
    <text evidence="1">The sequence shown here is derived from an EMBL/GenBank/DDBJ whole genome shotgun (WGS) entry which is preliminary data.</text>
</comment>
<reference evidence="1 2" key="1">
    <citation type="submission" date="2024-05" db="EMBL/GenBank/DDBJ databases">
        <title>Human gut microbiome strain richness.</title>
        <authorList>
            <person name="Chen-Liaw A."/>
        </authorList>
    </citation>
    <scope>NUCLEOTIDE SEQUENCE [LARGE SCALE GENOMIC DNA]</scope>
    <source>
        <strain evidence="1 2">1001271st1_B1_1001271B_150615</strain>
    </source>
</reference>
<keyword evidence="2" id="KW-1185">Reference proteome</keyword>
<accession>A0ABV0HZC0</accession>
<sequence>MLRSFCVMVALVEVENHGLGVNGLCNVLTISRALDGSLAEII</sequence>
<evidence type="ECO:0000313" key="1">
    <source>
        <dbReference type="EMBL" id="MEO4939328.1"/>
    </source>
</evidence>
<evidence type="ECO:0000313" key="2">
    <source>
        <dbReference type="Proteomes" id="UP001491715"/>
    </source>
</evidence>
<proteinExistence type="predicted"/>
<gene>
    <name evidence="1" type="ORF">ABHZ06_15910</name>
</gene>
<protein>
    <submittedName>
        <fullName evidence="1">Uncharacterized protein</fullName>
    </submittedName>
</protein>
<dbReference type="EMBL" id="JBDQBE010000019">
    <property type="protein sequence ID" value="MEO4939328.1"/>
    <property type="molecule type" value="Genomic_DNA"/>
</dbReference>
<dbReference type="Proteomes" id="UP001491715">
    <property type="component" value="Unassembled WGS sequence"/>
</dbReference>